<dbReference type="AlphaFoldDB" id="A0A926DYL4"/>
<dbReference type="Pfam" id="PF13240">
    <property type="entry name" value="Zn_Ribbon_1"/>
    <property type="match status" value="1"/>
</dbReference>
<keyword evidence="4 5" id="KW-0472">Membrane</keyword>
<gene>
    <name evidence="7" type="ORF">H8711_01405</name>
</gene>
<dbReference type="EMBL" id="JACRST010000001">
    <property type="protein sequence ID" value="MBC8545595.1"/>
    <property type="molecule type" value="Genomic_DNA"/>
</dbReference>
<feature type="transmembrane region" description="Helical" evidence="5">
    <location>
        <begin position="112"/>
        <end position="145"/>
    </location>
</feature>
<evidence type="ECO:0000256" key="1">
    <source>
        <dbReference type="ARBA" id="ARBA00004370"/>
    </source>
</evidence>
<dbReference type="InterPro" id="IPR007593">
    <property type="entry name" value="CD225/Dispanin_fam"/>
</dbReference>
<dbReference type="GO" id="GO:0016020">
    <property type="term" value="C:membrane"/>
    <property type="evidence" value="ECO:0007669"/>
    <property type="project" value="UniProtKB-SubCell"/>
</dbReference>
<dbReference type="InterPro" id="IPR026870">
    <property type="entry name" value="Zinc_ribbon_dom"/>
</dbReference>
<organism evidence="7 8">
    <name type="scientific">Ligaoa zhengdingensis</name>
    <dbReference type="NCBI Taxonomy" id="2763658"/>
    <lineage>
        <taxon>Bacteria</taxon>
        <taxon>Bacillati</taxon>
        <taxon>Bacillota</taxon>
        <taxon>Clostridia</taxon>
        <taxon>Eubacteriales</taxon>
        <taxon>Oscillospiraceae</taxon>
        <taxon>Ligaoa</taxon>
    </lineage>
</organism>
<reference evidence="7" key="1">
    <citation type="submission" date="2020-08" db="EMBL/GenBank/DDBJ databases">
        <title>Genome public.</title>
        <authorList>
            <person name="Liu C."/>
            <person name="Sun Q."/>
        </authorList>
    </citation>
    <scope>NUCLEOTIDE SEQUENCE</scope>
    <source>
        <strain evidence="7">NSJ-31</strain>
    </source>
</reference>
<feature type="transmembrane region" description="Helical" evidence="5">
    <location>
        <begin position="65"/>
        <end position="91"/>
    </location>
</feature>
<evidence type="ECO:0000256" key="2">
    <source>
        <dbReference type="ARBA" id="ARBA00022692"/>
    </source>
</evidence>
<keyword evidence="2 5" id="KW-0812">Transmembrane</keyword>
<evidence type="ECO:0000313" key="8">
    <source>
        <dbReference type="Proteomes" id="UP000653127"/>
    </source>
</evidence>
<accession>A0A926DYL4</accession>
<dbReference type="InterPro" id="IPR038587">
    <property type="entry name" value="Ribosomal_eL40_sf"/>
</dbReference>
<dbReference type="PANTHER" id="PTHR14948:SF25">
    <property type="entry name" value="DUF4190 DOMAIN-CONTAINING PROTEIN"/>
    <property type="match status" value="1"/>
</dbReference>
<proteinExistence type="predicted"/>
<keyword evidence="8" id="KW-1185">Reference proteome</keyword>
<evidence type="ECO:0000256" key="4">
    <source>
        <dbReference type="ARBA" id="ARBA00023136"/>
    </source>
</evidence>
<feature type="domain" description="Zinc-ribbon" evidence="6">
    <location>
        <begin position="2"/>
        <end position="24"/>
    </location>
</feature>
<evidence type="ECO:0000256" key="5">
    <source>
        <dbReference type="SAM" id="Phobius"/>
    </source>
</evidence>
<dbReference type="RefSeq" id="WP_249281747.1">
    <property type="nucleotide sequence ID" value="NZ_JACRST010000001.1"/>
</dbReference>
<dbReference type="Pfam" id="PF04505">
    <property type="entry name" value="CD225"/>
    <property type="match status" value="1"/>
</dbReference>
<evidence type="ECO:0000256" key="3">
    <source>
        <dbReference type="ARBA" id="ARBA00022989"/>
    </source>
</evidence>
<dbReference type="Proteomes" id="UP000653127">
    <property type="component" value="Unassembled WGS sequence"/>
</dbReference>
<evidence type="ECO:0000313" key="7">
    <source>
        <dbReference type="EMBL" id="MBC8545595.1"/>
    </source>
</evidence>
<keyword evidence="3 5" id="KW-1133">Transmembrane helix</keyword>
<dbReference type="InterPro" id="IPR051423">
    <property type="entry name" value="CD225/Dispanin"/>
</dbReference>
<comment type="subcellular location">
    <subcellularLocation>
        <location evidence="1">Membrane</location>
    </subcellularLocation>
</comment>
<dbReference type="Gene3D" id="4.10.1060.50">
    <property type="match status" value="1"/>
</dbReference>
<dbReference type="PANTHER" id="PTHR14948">
    <property type="entry name" value="NG5"/>
    <property type="match status" value="1"/>
</dbReference>
<evidence type="ECO:0000259" key="6">
    <source>
        <dbReference type="Pfam" id="PF13240"/>
    </source>
</evidence>
<name>A0A926DYL4_9FIRM</name>
<protein>
    <submittedName>
        <fullName evidence="7">CD225/dispanin family protein</fullName>
    </submittedName>
</protein>
<comment type="caution">
    <text evidence="7">The sequence shown here is derived from an EMBL/GenBank/DDBJ whole genome shotgun (WGS) entry which is preliminary data.</text>
</comment>
<sequence>MFCPRCGAELPDNALSCNACGASLREEAAAPEPASAPAPQPIPPQYAYDTPQQPAGQPAINSTTYLVFAILVTVLCCLPLGIPAIVFATKISSAQAAGDFLGAQDAAKKSKMWSIIAAVSGVVASILIIVFYVVILGAAIGGGYYY</sequence>